<dbReference type="EMBL" id="FRAJ01000010">
    <property type="protein sequence ID" value="SHK16048.1"/>
    <property type="molecule type" value="Genomic_DNA"/>
</dbReference>
<evidence type="ECO:0000256" key="1">
    <source>
        <dbReference type="ARBA" id="ARBA00006382"/>
    </source>
</evidence>
<dbReference type="FunFam" id="3.40.50.10860:FF:000002">
    <property type="entry name" value="Glutamate dehydrogenase"/>
    <property type="match status" value="1"/>
</dbReference>
<feature type="binding site" evidence="7">
    <location>
        <position position="248"/>
    </location>
    <ligand>
        <name>NAD(+)</name>
        <dbReference type="ChEBI" id="CHEBI:57540"/>
    </ligand>
</feature>
<dbReference type="InterPro" id="IPR014362">
    <property type="entry name" value="Glu_DH"/>
</dbReference>
<feature type="active site" description="Proton donor" evidence="6">
    <location>
        <position position="133"/>
    </location>
</feature>
<dbReference type="GO" id="GO:0004354">
    <property type="term" value="F:glutamate dehydrogenase (NADP+) activity"/>
    <property type="evidence" value="ECO:0007669"/>
    <property type="project" value="TreeGrafter"/>
</dbReference>
<evidence type="ECO:0000313" key="12">
    <source>
        <dbReference type="Proteomes" id="UP000184082"/>
    </source>
</evidence>
<dbReference type="Proteomes" id="UP000184082">
    <property type="component" value="Unassembled WGS sequence"/>
</dbReference>
<feature type="binding site" evidence="7">
    <location>
        <position position="217"/>
    </location>
    <ligand>
        <name>NAD(+)</name>
        <dbReference type="ChEBI" id="CHEBI:57540"/>
    </ligand>
</feature>
<dbReference type="PANTHER" id="PTHR43571:SF1">
    <property type="entry name" value="NADP-SPECIFIC GLUTAMATE DEHYDROGENASE 1-RELATED"/>
    <property type="match status" value="1"/>
</dbReference>
<dbReference type="InterPro" id="IPR006095">
    <property type="entry name" value="Glu/Leu/Phe/Val/Trp_DH"/>
</dbReference>
<dbReference type="CDD" id="cd05313">
    <property type="entry name" value="NAD_bind_2_Glu_DH"/>
    <property type="match status" value="1"/>
</dbReference>
<sequence length="455" mass="49863">MAGQNLNAKEYIKEVIEKVKARNASEPEFIQAVEEVLVSLEPVLEKHPEYIEANLLERITEPERQIIFRVPWVDDSGKVQVNRGFRVQFNGAIGPYKGGLRFHPSVYIGIIKFLGFEQIFKNSLTGLPIGGGKGGSDFDPRGKSDAEIMRFCQSFMTELYRHIGPDVDVPAGDIGVGGREIGYLYGQYRRIRGAFENGVLTGKGLAYGGSLIRPEATGFGVTYFAQEMLKHEGETFEGKTVAISGYGNVAWGVCQKVAELGGKVVTLSGPDGYIYDPDGVTGEKIDYLVEMLKENKGARVKDYADKYGVEFFPGEKPWGVKVDIIMPCAIQNDITLEHAKKIVANGIKFVVEGANMPCTNEAIEYFQKNGVLVGPAKAANAGGVATSALEMSQNSMRMSWTREEVDKKLHEIMVNIHNNAMKAAEEYGFGYNLVAGANIAGFLKVAEAMHAQGNY</sequence>
<dbReference type="Pfam" id="PF02812">
    <property type="entry name" value="ELFV_dehydrog_N"/>
    <property type="match status" value="1"/>
</dbReference>
<feature type="binding site" evidence="7">
    <location>
        <position position="118"/>
    </location>
    <ligand>
        <name>substrate</name>
    </ligand>
</feature>
<accession>A0A1M6Q7C1</accession>
<feature type="binding site" evidence="7">
    <location>
        <position position="121"/>
    </location>
    <ligand>
        <name>substrate</name>
    </ligand>
</feature>
<comment type="similarity">
    <text evidence="1 5 9">Belongs to the Glu/Leu/Phe/Val dehydrogenases family.</text>
</comment>
<evidence type="ECO:0000256" key="9">
    <source>
        <dbReference type="RuleBase" id="RU004417"/>
    </source>
</evidence>
<dbReference type="InterPro" id="IPR033922">
    <property type="entry name" value="NAD_bind_Glu_DH"/>
</dbReference>
<dbReference type="PANTHER" id="PTHR43571">
    <property type="entry name" value="NADP-SPECIFIC GLUTAMATE DEHYDROGENASE 1-RELATED"/>
    <property type="match status" value="1"/>
</dbReference>
<keyword evidence="12" id="KW-1185">Reference proteome</keyword>
<feature type="binding site" evidence="7">
    <location>
        <position position="387"/>
    </location>
    <ligand>
        <name>substrate</name>
    </ligand>
</feature>
<dbReference type="PIRSF" id="PIRSF000185">
    <property type="entry name" value="Glu_DH"/>
    <property type="match status" value="1"/>
</dbReference>
<dbReference type="FunFam" id="1.10.285.10:FF:000001">
    <property type="entry name" value="Glutamate dehydrogenase"/>
    <property type="match status" value="1"/>
</dbReference>
<evidence type="ECO:0000256" key="5">
    <source>
        <dbReference type="PIRNR" id="PIRNR000185"/>
    </source>
</evidence>
<dbReference type="InterPro" id="IPR036291">
    <property type="entry name" value="NAD(P)-bd_dom_sf"/>
</dbReference>
<dbReference type="SUPFAM" id="SSF53223">
    <property type="entry name" value="Aminoacid dehydrogenase-like, N-terminal domain"/>
    <property type="match status" value="1"/>
</dbReference>
<evidence type="ECO:0000256" key="8">
    <source>
        <dbReference type="PIRSR" id="PIRSR000185-3"/>
    </source>
</evidence>
<evidence type="ECO:0000256" key="7">
    <source>
        <dbReference type="PIRSR" id="PIRSR000185-2"/>
    </source>
</evidence>
<dbReference type="RefSeq" id="WP_072966987.1">
    <property type="nucleotide sequence ID" value="NZ_FRAJ01000010.1"/>
</dbReference>
<keyword evidence="7" id="KW-0520">NAD</keyword>
<dbReference type="SUPFAM" id="SSF51735">
    <property type="entry name" value="NAD(P)-binding Rossmann-fold domains"/>
    <property type="match status" value="1"/>
</dbReference>
<dbReference type="SMART" id="SM00839">
    <property type="entry name" value="ELFV_dehydrog"/>
    <property type="match status" value="1"/>
</dbReference>
<dbReference type="Gene3D" id="3.40.50.10860">
    <property type="entry name" value="Leucine Dehydrogenase, chain A, domain 1"/>
    <property type="match status" value="1"/>
</dbReference>
<dbReference type="InterPro" id="IPR006097">
    <property type="entry name" value="Glu/Leu/Phe/Val/Trp_DH_dimer"/>
</dbReference>
<dbReference type="InterPro" id="IPR050724">
    <property type="entry name" value="Glu_Leu_Phe_Val_DH"/>
</dbReference>
<feature type="binding site" evidence="7">
    <location>
        <position position="172"/>
    </location>
    <ligand>
        <name>substrate</name>
    </ligand>
</feature>
<dbReference type="AlphaFoldDB" id="A0A1M6Q7C1"/>
<keyword evidence="7" id="KW-0547">Nucleotide-binding</keyword>
<dbReference type="InterPro" id="IPR046346">
    <property type="entry name" value="Aminoacid_DH-like_N_sf"/>
</dbReference>
<evidence type="ECO:0000259" key="10">
    <source>
        <dbReference type="SMART" id="SM00839"/>
    </source>
</evidence>
<feature type="domain" description="Glutamate/phenylalanine/leucine/valine/L-tryptophan dehydrogenase C-terminal" evidence="10">
    <location>
        <begin position="210"/>
        <end position="453"/>
    </location>
</feature>
<gene>
    <name evidence="11" type="ORF">SAMN02745883_01418</name>
</gene>
<evidence type="ECO:0000256" key="6">
    <source>
        <dbReference type="PIRSR" id="PIRSR000185-1"/>
    </source>
</evidence>
<dbReference type="PROSITE" id="PS00074">
    <property type="entry name" value="GLFV_DEHYDROGENASE"/>
    <property type="match status" value="1"/>
</dbReference>
<reference evidence="11 12" key="1">
    <citation type="submission" date="2016-11" db="EMBL/GenBank/DDBJ databases">
        <authorList>
            <person name="Jaros S."/>
            <person name="Januszkiewicz K."/>
            <person name="Wedrychowicz H."/>
        </authorList>
    </citation>
    <scope>NUCLEOTIDE SEQUENCE [LARGE SCALE GENOMIC DNA]</scope>
    <source>
        <strain evidence="11 12">DSM 14501</strain>
    </source>
</reference>
<dbReference type="InterPro" id="IPR033524">
    <property type="entry name" value="Glu/Leu/Phe/Val_DH_AS"/>
</dbReference>
<comment type="subunit">
    <text evidence="2">Homohexamer.</text>
</comment>
<evidence type="ECO:0000256" key="2">
    <source>
        <dbReference type="ARBA" id="ARBA00011643"/>
    </source>
</evidence>
<dbReference type="GO" id="GO:0005829">
    <property type="term" value="C:cytosol"/>
    <property type="evidence" value="ECO:0007669"/>
    <property type="project" value="TreeGrafter"/>
</dbReference>
<feature type="site" description="Important for catalysis" evidence="8">
    <location>
        <position position="173"/>
    </location>
</feature>
<dbReference type="InterPro" id="IPR006096">
    <property type="entry name" value="Glu/Leu/Phe/Val/Trp_DH_C"/>
</dbReference>
<name>A0A1M6Q7C1_9FIRM</name>
<dbReference type="Pfam" id="PF00208">
    <property type="entry name" value="ELFV_dehydrog"/>
    <property type="match status" value="1"/>
</dbReference>
<feature type="binding site" evidence="7">
    <location>
        <position position="97"/>
    </location>
    <ligand>
        <name>substrate</name>
    </ligand>
</feature>
<dbReference type="GO" id="GO:0006537">
    <property type="term" value="P:glutamate biosynthetic process"/>
    <property type="evidence" value="ECO:0007669"/>
    <property type="project" value="TreeGrafter"/>
</dbReference>
<dbReference type="PRINTS" id="PR00082">
    <property type="entry name" value="GLFDHDRGNASE"/>
</dbReference>
<protein>
    <recommendedName>
        <fullName evidence="3 5">Glutamate dehydrogenase</fullName>
    </recommendedName>
</protein>
<dbReference type="GO" id="GO:0000166">
    <property type="term" value="F:nucleotide binding"/>
    <property type="evidence" value="ECO:0007669"/>
    <property type="project" value="UniProtKB-KW"/>
</dbReference>
<organism evidence="11 12">
    <name type="scientific">Caminicella sporogenes DSM 14501</name>
    <dbReference type="NCBI Taxonomy" id="1121266"/>
    <lineage>
        <taxon>Bacteria</taxon>
        <taxon>Bacillati</taxon>
        <taxon>Bacillota</taxon>
        <taxon>Clostridia</taxon>
        <taxon>Peptostreptococcales</taxon>
        <taxon>Caminicellaceae</taxon>
        <taxon>Caminicella</taxon>
    </lineage>
</organism>
<dbReference type="FunFam" id="3.40.50.720:FF:000030">
    <property type="entry name" value="Glutamate dehydrogenase"/>
    <property type="match status" value="1"/>
</dbReference>
<dbReference type="NCBIfam" id="NF006929">
    <property type="entry name" value="PRK09414.1"/>
    <property type="match status" value="1"/>
</dbReference>
<dbReference type="STRING" id="1121266.SAMN02745883_01418"/>
<dbReference type="Gene3D" id="1.10.285.10">
    <property type="entry name" value="Glutamate Dehydrogenase, chain A, domain 3"/>
    <property type="match status" value="2"/>
</dbReference>
<keyword evidence="4 5" id="KW-0560">Oxidoreductase</keyword>
<dbReference type="Gene3D" id="3.40.50.720">
    <property type="entry name" value="NAD(P)-binding Rossmann-like Domain"/>
    <property type="match status" value="1"/>
</dbReference>
<evidence type="ECO:0000256" key="4">
    <source>
        <dbReference type="ARBA" id="ARBA00023002"/>
    </source>
</evidence>
<evidence type="ECO:0000256" key="3">
    <source>
        <dbReference type="ARBA" id="ARBA00012896"/>
    </source>
</evidence>
<evidence type="ECO:0000313" key="11">
    <source>
        <dbReference type="EMBL" id="SHK16048.1"/>
    </source>
</evidence>
<proteinExistence type="inferred from homology"/>